<protein>
    <submittedName>
        <fullName evidence="1">Uncharacterized protein</fullName>
    </submittedName>
</protein>
<dbReference type="AlphaFoldDB" id="A0A9K3I8Z8"/>
<gene>
    <name evidence="1" type="ORF">HanXRQr2_Chr09g0408741</name>
</gene>
<keyword evidence="2" id="KW-1185">Reference proteome</keyword>
<reference evidence="1" key="2">
    <citation type="submission" date="2020-06" db="EMBL/GenBank/DDBJ databases">
        <title>Helianthus annuus Genome sequencing and assembly Release 2.</title>
        <authorList>
            <person name="Gouzy J."/>
            <person name="Langlade N."/>
            <person name="Munos S."/>
        </authorList>
    </citation>
    <scope>NUCLEOTIDE SEQUENCE</scope>
    <source>
        <tissue evidence="1">Leaves</tissue>
    </source>
</reference>
<comment type="caution">
    <text evidence="1">The sequence shown here is derived from an EMBL/GenBank/DDBJ whole genome shotgun (WGS) entry which is preliminary data.</text>
</comment>
<evidence type="ECO:0000313" key="2">
    <source>
        <dbReference type="Proteomes" id="UP000215914"/>
    </source>
</evidence>
<dbReference type="Proteomes" id="UP000215914">
    <property type="component" value="Unassembled WGS sequence"/>
</dbReference>
<proteinExistence type="predicted"/>
<dbReference type="Gramene" id="mRNA:HanXRQr2_Chr09g0408741">
    <property type="protein sequence ID" value="mRNA:HanXRQr2_Chr09g0408741"/>
    <property type="gene ID" value="HanXRQr2_Chr09g0408741"/>
</dbReference>
<dbReference type="EMBL" id="MNCJ02000324">
    <property type="protein sequence ID" value="KAF5792684.1"/>
    <property type="molecule type" value="Genomic_DNA"/>
</dbReference>
<evidence type="ECO:0000313" key="1">
    <source>
        <dbReference type="EMBL" id="KAF5792684.1"/>
    </source>
</evidence>
<organism evidence="1 2">
    <name type="scientific">Helianthus annuus</name>
    <name type="common">Common sunflower</name>
    <dbReference type="NCBI Taxonomy" id="4232"/>
    <lineage>
        <taxon>Eukaryota</taxon>
        <taxon>Viridiplantae</taxon>
        <taxon>Streptophyta</taxon>
        <taxon>Embryophyta</taxon>
        <taxon>Tracheophyta</taxon>
        <taxon>Spermatophyta</taxon>
        <taxon>Magnoliopsida</taxon>
        <taxon>eudicotyledons</taxon>
        <taxon>Gunneridae</taxon>
        <taxon>Pentapetalae</taxon>
        <taxon>asterids</taxon>
        <taxon>campanulids</taxon>
        <taxon>Asterales</taxon>
        <taxon>Asteraceae</taxon>
        <taxon>Asteroideae</taxon>
        <taxon>Heliantheae alliance</taxon>
        <taxon>Heliantheae</taxon>
        <taxon>Helianthus</taxon>
    </lineage>
</organism>
<sequence length="53" mass="6113">MRDCFISISRGSLVAMEQENKVQLSQNTRSLKKFVCTDLWKQAVVLRAGYCFI</sequence>
<reference evidence="1" key="1">
    <citation type="journal article" date="2017" name="Nature">
        <title>The sunflower genome provides insights into oil metabolism, flowering and Asterid evolution.</title>
        <authorList>
            <person name="Badouin H."/>
            <person name="Gouzy J."/>
            <person name="Grassa C.J."/>
            <person name="Murat F."/>
            <person name="Staton S.E."/>
            <person name="Cottret L."/>
            <person name="Lelandais-Briere C."/>
            <person name="Owens G.L."/>
            <person name="Carrere S."/>
            <person name="Mayjonade B."/>
            <person name="Legrand L."/>
            <person name="Gill N."/>
            <person name="Kane N.C."/>
            <person name="Bowers J.E."/>
            <person name="Hubner S."/>
            <person name="Bellec A."/>
            <person name="Berard A."/>
            <person name="Berges H."/>
            <person name="Blanchet N."/>
            <person name="Boniface M.C."/>
            <person name="Brunel D."/>
            <person name="Catrice O."/>
            <person name="Chaidir N."/>
            <person name="Claudel C."/>
            <person name="Donnadieu C."/>
            <person name="Faraut T."/>
            <person name="Fievet G."/>
            <person name="Helmstetter N."/>
            <person name="King M."/>
            <person name="Knapp S.J."/>
            <person name="Lai Z."/>
            <person name="Le Paslier M.C."/>
            <person name="Lippi Y."/>
            <person name="Lorenzon L."/>
            <person name="Mandel J.R."/>
            <person name="Marage G."/>
            <person name="Marchand G."/>
            <person name="Marquand E."/>
            <person name="Bret-Mestries E."/>
            <person name="Morien E."/>
            <person name="Nambeesan S."/>
            <person name="Nguyen T."/>
            <person name="Pegot-Espagnet P."/>
            <person name="Pouilly N."/>
            <person name="Raftis F."/>
            <person name="Sallet E."/>
            <person name="Schiex T."/>
            <person name="Thomas J."/>
            <person name="Vandecasteele C."/>
            <person name="Vares D."/>
            <person name="Vear F."/>
            <person name="Vautrin S."/>
            <person name="Crespi M."/>
            <person name="Mangin B."/>
            <person name="Burke J.M."/>
            <person name="Salse J."/>
            <person name="Munos S."/>
            <person name="Vincourt P."/>
            <person name="Rieseberg L.H."/>
            <person name="Langlade N.B."/>
        </authorList>
    </citation>
    <scope>NUCLEOTIDE SEQUENCE</scope>
    <source>
        <tissue evidence="1">Leaves</tissue>
    </source>
</reference>
<accession>A0A9K3I8Z8</accession>
<name>A0A9K3I8Z8_HELAN</name>